<evidence type="ECO:0000313" key="3">
    <source>
        <dbReference type="Proteomes" id="UP000494256"/>
    </source>
</evidence>
<gene>
    <name evidence="2" type="ORF">APLA_LOCUS15912</name>
</gene>
<reference evidence="2 3" key="1">
    <citation type="submission" date="2020-04" db="EMBL/GenBank/DDBJ databases">
        <authorList>
            <person name="Wallbank WR R."/>
            <person name="Pardo Diaz C."/>
            <person name="Kozak K."/>
            <person name="Martin S."/>
            <person name="Jiggins C."/>
            <person name="Moest M."/>
            <person name="Warren A I."/>
            <person name="Byers J.R.P. K."/>
            <person name="Montejo-Kovacevich G."/>
            <person name="Yen C E."/>
        </authorList>
    </citation>
    <scope>NUCLEOTIDE SEQUENCE [LARGE SCALE GENOMIC DNA]</scope>
</reference>
<dbReference type="AlphaFoldDB" id="A0A8S1BH02"/>
<feature type="transmembrane region" description="Helical" evidence="1">
    <location>
        <begin position="26"/>
        <end position="44"/>
    </location>
</feature>
<accession>A0A8S1BH02</accession>
<evidence type="ECO:0000256" key="1">
    <source>
        <dbReference type="SAM" id="Phobius"/>
    </source>
</evidence>
<keyword evidence="1" id="KW-1133">Transmembrane helix</keyword>
<dbReference type="Proteomes" id="UP000494256">
    <property type="component" value="Unassembled WGS sequence"/>
</dbReference>
<dbReference type="OrthoDB" id="6630659at2759"/>
<dbReference type="EMBL" id="CADEBD010000553">
    <property type="protein sequence ID" value="CAB3257581.1"/>
    <property type="molecule type" value="Genomic_DNA"/>
</dbReference>
<organism evidence="2 3">
    <name type="scientific">Arctia plantaginis</name>
    <name type="common">Wood tiger moth</name>
    <name type="synonym">Phalaena plantaginis</name>
    <dbReference type="NCBI Taxonomy" id="874455"/>
    <lineage>
        <taxon>Eukaryota</taxon>
        <taxon>Metazoa</taxon>
        <taxon>Ecdysozoa</taxon>
        <taxon>Arthropoda</taxon>
        <taxon>Hexapoda</taxon>
        <taxon>Insecta</taxon>
        <taxon>Pterygota</taxon>
        <taxon>Neoptera</taxon>
        <taxon>Endopterygota</taxon>
        <taxon>Lepidoptera</taxon>
        <taxon>Glossata</taxon>
        <taxon>Ditrysia</taxon>
        <taxon>Noctuoidea</taxon>
        <taxon>Erebidae</taxon>
        <taxon>Arctiinae</taxon>
        <taxon>Arctia</taxon>
    </lineage>
</organism>
<proteinExistence type="predicted"/>
<keyword evidence="1" id="KW-0812">Transmembrane</keyword>
<protein>
    <submittedName>
        <fullName evidence="2">Uncharacterized protein</fullName>
    </submittedName>
</protein>
<comment type="caution">
    <text evidence="2">The sequence shown here is derived from an EMBL/GenBank/DDBJ whole genome shotgun (WGS) entry which is preliminary data.</text>
</comment>
<keyword evidence="1" id="KW-0472">Membrane</keyword>
<evidence type="ECO:0000313" key="2">
    <source>
        <dbReference type="EMBL" id="CAB3257581.1"/>
    </source>
</evidence>
<name>A0A8S1BH02_ARCPL</name>
<sequence>MSHLVSRNDTKIDTKFVKIPYKHNCLYPHCFFYVFFRLPLVYFLHRLARITNNTCNLIGTSSEQSDRKLSKAHVLNQQTSKRSPV</sequence>